<evidence type="ECO:0000313" key="1">
    <source>
        <dbReference type="EMBL" id="JAD20102.1"/>
    </source>
</evidence>
<protein>
    <submittedName>
        <fullName evidence="1">Uncharacterized protein</fullName>
    </submittedName>
</protein>
<reference evidence="1" key="1">
    <citation type="submission" date="2014-09" db="EMBL/GenBank/DDBJ databases">
        <authorList>
            <person name="Magalhaes I.L.F."/>
            <person name="Oliveira U."/>
            <person name="Santos F.R."/>
            <person name="Vidigal T.H.D.A."/>
            <person name="Brescovit A.D."/>
            <person name="Santos A.J."/>
        </authorList>
    </citation>
    <scope>NUCLEOTIDE SEQUENCE</scope>
    <source>
        <tissue evidence="1">Shoot tissue taken approximately 20 cm above the soil surface</tissue>
    </source>
</reference>
<sequence>MPIMWSLTPPCPLKRVLSILFIRLLA</sequence>
<dbReference type="EMBL" id="GBRH01277793">
    <property type="protein sequence ID" value="JAD20102.1"/>
    <property type="molecule type" value="Transcribed_RNA"/>
</dbReference>
<accession>A0A0A8Y9R9</accession>
<reference evidence="1" key="2">
    <citation type="journal article" date="2015" name="Data Brief">
        <title>Shoot transcriptome of the giant reed, Arundo donax.</title>
        <authorList>
            <person name="Barrero R.A."/>
            <person name="Guerrero F.D."/>
            <person name="Moolhuijzen P."/>
            <person name="Goolsby J.A."/>
            <person name="Tidwell J."/>
            <person name="Bellgard S.E."/>
            <person name="Bellgard M.I."/>
        </authorList>
    </citation>
    <scope>NUCLEOTIDE SEQUENCE</scope>
    <source>
        <tissue evidence="1">Shoot tissue taken approximately 20 cm above the soil surface</tissue>
    </source>
</reference>
<organism evidence="1">
    <name type="scientific">Arundo donax</name>
    <name type="common">Giant reed</name>
    <name type="synonym">Donax arundinaceus</name>
    <dbReference type="NCBI Taxonomy" id="35708"/>
    <lineage>
        <taxon>Eukaryota</taxon>
        <taxon>Viridiplantae</taxon>
        <taxon>Streptophyta</taxon>
        <taxon>Embryophyta</taxon>
        <taxon>Tracheophyta</taxon>
        <taxon>Spermatophyta</taxon>
        <taxon>Magnoliopsida</taxon>
        <taxon>Liliopsida</taxon>
        <taxon>Poales</taxon>
        <taxon>Poaceae</taxon>
        <taxon>PACMAD clade</taxon>
        <taxon>Arundinoideae</taxon>
        <taxon>Arundineae</taxon>
        <taxon>Arundo</taxon>
    </lineage>
</organism>
<name>A0A0A8Y9R9_ARUDO</name>
<proteinExistence type="predicted"/>
<dbReference type="AlphaFoldDB" id="A0A0A8Y9R9"/>